<dbReference type="EMBL" id="BLLF01000145">
    <property type="protein sequence ID" value="GFH08192.1"/>
    <property type="molecule type" value="Genomic_DNA"/>
</dbReference>
<protein>
    <submittedName>
        <fullName evidence="1">Uncharacterized protein</fullName>
    </submittedName>
</protein>
<organism evidence="1 2">
    <name type="scientific">Haematococcus lacustris</name>
    <name type="common">Green alga</name>
    <name type="synonym">Haematococcus pluvialis</name>
    <dbReference type="NCBI Taxonomy" id="44745"/>
    <lineage>
        <taxon>Eukaryota</taxon>
        <taxon>Viridiplantae</taxon>
        <taxon>Chlorophyta</taxon>
        <taxon>core chlorophytes</taxon>
        <taxon>Chlorophyceae</taxon>
        <taxon>CS clade</taxon>
        <taxon>Chlamydomonadales</taxon>
        <taxon>Haematococcaceae</taxon>
        <taxon>Haematococcus</taxon>
    </lineage>
</organism>
<gene>
    <name evidence="1" type="ORF">HaLaN_03115</name>
</gene>
<proteinExistence type="predicted"/>
<accession>A0A699YYM9</accession>
<keyword evidence="2" id="KW-1185">Reference proteome</keyword>
<dbReference type="AlphaFoldDB" id="A0A699YYM9"/>
<evidence type="ECO:0000313" key="1">
    <source>
        <dbReference type="EMBL" id="GFH08192.1"/>
    </source>
</evidence>
<name>A0A699YYM9_HAELA</name>
<evidence type="ECO:0000313" key="2">
    <source>
        <dbReference type="Proteomes" id="UP000485058"/>
    </source>
</evidence>
<comment type="caution">
    <text evidence="1">The sequence shown here is derived from an EMBL/GenBank/DDBJ whole genome shotgun (WGS) entry which is preliminary data.</text>
</comment>
<reference evidence="1 2" key="1">
    <citation type="submission" date="2020-02" db="EMBL/GenBank/DDBJ databases">
        <title>Draft genome sequence of Haematococcus lacustris strain NIES-144.</title>
        <authorList>
            <person name="Morimoto D."/>
            <person name="Nakagawa S."/>
            <person name="Yoshida T."/>
            <person name="Sawayama S."/>
        </authorList>
    </citation>
    <scope>NUCLEOTIDE SEQUENCE [LARGE SCALE GENOMIC DNA]</scope>
    <source>
        <strain evidence="1 2">NIES-144</strain>
    </source>
</reference>
<sequence>MAAPVQMYMPSCHHHVRLTWLKVSGCNVQPQNQEGGSGRCGGPARYCGTWKAHRWCLESGAT</sequence>
<dbReference type="Proteomes" id="UP000485058">
    <property type="component" value="Unassembled WGS sequence"/>
</dbReference>